<comment type="caution">
    <text evidence="3">The sequence shown here is derived from an EMBL/GenBank/DDBJ whole genome shotgun (WGS) entry which is preliminary data.</text>
</comment>
<evidence type="ECO:0000259" key="2">
    <source>
        <dbReference type="Pfam" id="PF13476"/>
    </source>
</evidence>
<organism evidence="3 4">
    <name type="scientific">Pseudomonas neuropathica</name>
    <dbReference type="NCBI Taxonomy" id="2730425"/>
    <lineage>
        <taxon>Bacteria</taxon>
        <taxon>Pseudomonadati</taxon>
        <taxon>Pseudomonadota</taxon>
        <taxon>Gammaproteobacteria</taxon>
        <taxon>Pseudomonadales</taxon>
        <taxon>Pseudomonadaceae</taxon>
        <taxon>Pseudomonas</taxon>
    </lineage>
</organism>
<evidence type="ECO:0000259" key="1">
    <source>
        <dbReference type="Pfam" id="PF13304"/>
    </source>
</evidence>
<dbReference type="Pfam" id="PF13476">
    <property type="entry name" value="AAA_23"/>
    <property type="match status" value="1"/>
</dbReference>
<dbReference type="SUPFAM" id="SSF52540">
    <property type="entry name" value="P-loop containing nucleoside triphosphate hydrolases"/>
    <property type="match status" value="1"/>
</dbReference>
<reference evidence="3 4" key="1">
    <citation type="submission" date="2020-08" db="EMBL/GenBank/DDBJ databases">
        <title>Description of novel Pseudomonas species.</title>
        <authorList>
            <person name="Duman M."/>
            <person name="Mulet M."/>
            <person name="Altun S."/>
            <person name="Saticioglu I.B."/>
            <person name="Lalucat J."/>
            <person name="Garcia-Valdes E."/>
        </authorList>
    </citation>
    <scope>NUCLEOTIDE SEQUENCE [LARGE SCALE GENOMIC DNA]</scope>
    <source>
        <strain evidence="3 4">P155</strain>
    </source>
</reference>
<dbReference type="InterPro" id="IPR051396">
    <property type="entry name" value="Bact_Antivir_Def_Nuclease"/>
</dbReference>
<dbReference type="InterPro" id="IPR014555">
    <property type="entry name" value="RecF-like"/>
</dbReference>
<dbReference type="InterPro" id="IPR038729">
    <property type="entry name" value="Rad50/SbcC_AAA"/>
</dbReference>
<dbReference type="PIRSF" id="PIRSF029347">
    <property type="entry name" value="RecF"/>
    <property type="match status" value="1"/>
</dbReference>
<name>A0ABS0BHQ6_9PSED</name>
<evidence type="ECO:0000313" key="4">
    <source>
        <dbReference type="Proteomes" id="UP000722111"/>
    </source>
</evidence>
<dbReference type="Gene3D" id="3.40.50.300">
    <property type="entry name" value="P-loop containing nucleotide triphosphate hydrolases"/>
    <property type="match status" value="1"/>
</dbReference>
<dbReference type="EMBL" id="JACOPX010000007">
    <property type="protein sequence ID" value="MBF6034009.1"/>
    <property type="molecule type" value="Genomic_DNA"/>
</dbReference>
<feature type="domain" description="ATPase AAA-type core" evidence="1">
    <location>
        <begin position="302"/>
        <end position="361"/>
    </location>
</feature>
<gene>
    <name evidence="3" type="ORF">H8F23_12195</name>
</gene>
<dbReference type="PANTHER" id="PTHR43581">
    <property type="entry name" value="ATP/GTP PHOSPHATASE"/>
    <property type="match status" value="1"/>
</dbReference>
<proteinExistence type="predicted"/>
<feature type="domain" description="Rad50/SbcC-type AAA" evidence="2">
    <location>
        <begin position="5"/>
        <end position="163"/>
    </location>
</feature>
<keyword evidence="4" id="KW-1185">Reference proteome</keyword>
<sequence>MIRTIEIQNFKSIDKVKVELGRINVFIGENGAGKSNFLEAIALAGAANASKLDNEFLMSRGIRVTSAPLMRPQFTGFSDAAPILININEDNGNTSSFTLQNDNKHYSNWTHEILRNNTTSGDYYKSRIGEFVSEDKANLEKLKESISELMDFLTSEEVNNLLAPDGKRKNTKIQVPTSTLIGTLISNFKSEYDAHLEDLNNFVIYSPENTALRLLEKEGQLEPLGINGEGLIKLLLVISEDNDHAKILEINNCLKVLGWFDRFSVSDKTSNSTAVLDITDRYLKVGQAKLDHRSANEGFMFLLFYFALFSTDLTPKIFAIDNIDASLNPKLCSKLIQELSTLAESHDKQALLTTHNPAILDGLNLEDDEQRLFVISRNPHGHTRIKRITKPKGQDLKLSEMFMRGVIGGLPKGF</sequence>
<dbReference type="InterPro" id="IPR003959">
    <property type="entry name" value="ATPase_AAA_core"/>
</dbReference>
<dbReference type="PANTHER" id="PTHR43581:SF4">
    <property type="entry name" value="ATP_GTP PHOSPHATASE"/>
    <property type="match status" value="1"/>
</dbReference>
<accession>A0ABS0BHQ6</accession>
<protein>
    <submittedName>
        <fullName evidence="3">AAA family ATPase</fullName>
    </submittedName>
</protein>
<dbReference type="InterPro" id="IPR027417">
    <property type="entry name" value="P-loop_NTPase"/>
</dbReference>
<evidence type="ECO:0000313" key="3">
    <source>
        <dbReference type="EMBL" id="MBF6034009.1"/>
    </source>
</evidence>
<dbReference type="Proteomes" id="UP000722111">
    <property type="component" value="Unassembled WGS sequence"/>
</dbReference>
<dbReference type="Pfam" id="PF13304">
    <property type="entry name" value="AAA_21"/>
    <property type="match status" value="1"/>
</dbReference>
<dbReference type="RefSeq" id="WP_194934527.1">
    <property type="nucleotide sequence ID" value="NZ_JACOPX010000007.1"/>
</dbReference>